<dbReference type="EMBL" id="DS547102">
    <property type="protein sequence ID" value="EDR08215.1"/>
    <property type="molecule type" value="Genomic_DNA"/>
</dbReference>
<dbReference type="GeneID" id="6076809"/>
<organism evidence="2">
    <name type="scientific">Laccaria bicolor (strain S238N-H82 / ATCC MYA-4686)</name>
    <name type="common">Bicoloured deceiver</name>
    <name type="synonym">Laccaria laccata var. bicolor</name>
    <dbReference type="NCBI Taxonomy" id="486041"/>
    <lineage>
        <taxon>Eukaryota</taxon>
        <taxon>Fungi</taxon>
        <taxon>Dikarya</taxon>
        <taxon>Basidiomycota</taxon>
        <taxon>Agaricomycotina</taxon>
        <taxon>Agaricomycetes</taxon>
        <taxon>Agaricomycetidae</taxon>
        <taxon>Agaricales</taxon>
        <taxon>Agaricineae</taxon>
        <taxon>Hydnangiaceae</taxon>
        <taxon>Laccaria</taxon>
    </lineage>
</organism>
<dbReference type="InParanoid" id="B0DBN5"/>
<reference evidence="1 2" key="1">
    <citation type="journal article" date="2008" name="Nature">
        <title>The genome of Laccaria bicolor provides insights into mycorrhizal symbiosis.</title>
        <authorList>
            <person name="Martin F."/>
            <person name="Aerts A."/>
            <person name="Ahren D."/>
            <person name="Brun A."/>
            <person name="Danchin E.G.J."/>
            <person name="Duchaussoy F."/>
            <person name="Gibon J."/>
            <person name="Kohler A."/>
            <person name="Lindquist E."/>
            <person name="Pereda V."/>
            <person name="Salamov A."/>
            <person name="Shapiro H.J."/>
            <person name="Wuyts J."/>
            <person name="Blaudez D."/>
            <person name="Buee M."/>
            <person name="Brokstein P."/>
            <person name="Canbaeck B."/>
            <person name="Cohen D."/>
            <person name="Courty P.E."/>
            <person name="Coutinho P.M."/>
            <person name="Delaruelle C."/>
            <person name="Detter J.C."/>
            <person name="Deveau A."/>
            <person name="DiFazio S."/>
            <person name="Duplessis S."/>
            <person name="Fraissinet-Tachet L."/>
            <person name="Lucic E."/>
            <person name="Frey-Klett P."/>
            <person name="Fourrey C."/>
            <person name="Feussner I."/>
            <person name="Gay G."/>
            <person name="Grimwood J."/>
            <person name="Hoegger P.J."/>
            <person name="Jain P."/>
            <person name="Kilaru S."/>
            <person name="Labbe J."/>
            <person name="Lin Y.C."/>
            <person name="Legue V."/>
            <person name="Le Tacon F."/>
            <person name="Marmeisse R."/>
            <person name="Melayah D."/>
            <person name="Montanini B."/>
            <person name="Muratet M."/>
            <person name="Nehls U."/>
            <person name="Niculita-Hirzel H."/>
            <person name="Oudot-Le Secq M.P."/>
            <person name="Peter M."/>
            <person name="Quesneville H."/>
            <person name="Rajashekar B."/>
            <person name="Reich M."/>
            <person name="Rouhier N."/>
            <person name="Schmutz J."/>
            <person name="Yin T."/>
            <person name="Chalot M."/>
            <person name="Henrissat B."/>
            <person name="Kuees U."/>
            <person name="Lucas S."/>
            <person name="Van de Peer Y."/>
            <person name="Podila G.K."/>
            <person name="Polle A."/>
            <person name="Pukkila P.J."/>
            <person name="Richardson P.M."/>
            <person name="Rouze P."/>
            <person name="Sanders I.R."/>
            <person name="Stajich J.E."/>
            <person name="Tunlid A."/>
            <person name="Tuskan G."/>
            <person name="Grigoriev I.V."/>
        </authorList>
    </citation>
    <scope>NUCLEOTIDE SEQUENCE [LARGE SCALE GENOMIC DNA]</scope>
    <source>
        <strain evidence="2">S238N-H82 / ATCC MYA-4686</strain>
    </source>
</reference>
<accession>B0DBN5</accession>
<dbReference type="HOGENOM" id="CLU_1636360_0_0_1"/>
<name>B0DBN5_LACBS</name>
<gene>
    <name evidence="1" type="ORF">LACBIDRAFT_250088</name>
</gene>
<evidence type="ECO:0000313" key="1">
    <source>
        <dbReference type="EMBL" id="EDR08215.1"/>
    </source>
</evidence>
<dbReference type="AlphaFoldDB" id="B0DBN5"/>
<sequence length="172" mass="18434">LSLGIPKASTIATRCSSPPESVFTSWSIMFSKFMGFNTSVWNCGSMNACLICLSNSMRTVPGNLGEIVWGLSETDRVCLSASSSGVSPAKSRTKVVFPVPFSPNITIISESVKLPASTVSLNDPKVLCRVLSIASSSAVSTILNERDSSRNRKFSVGMKPSRKMLIPIRCGH</sequence>
<keyword evidence="2" id="KW-1185">Reference proteome</keyword>
<dbReference type="RefSeq" id="XP_001881285.1">
    <property type="nucleotide sequence ID" value="XM_001881250.1"/>
</dbReference>
<protein>
    <submittedName>
        <fullName evidence="1">Predicted protein</fullName>
    </submittedName>
</protein>
<dbReference type="Proteomes" id="UP000001194">
    <property type="component" value="Unassembled WGS sequence"/>
</dbReference>
<dbReference type="AntiFam" id="ANF00062">
    <property type="entry name" value="Shadow ORF (opposite ABC transporter protein)"/>
</dbReference>
<evidence type="ECO:0000313" key="2">
    <source>
        <dbReference type="Proteomes" id="UP000001194"/>
    </source>
</evidence>
<proteinExistence type="predicted"/>
<dbReference type="KEGG" id="lbc:LACBIDRAFT_250088"/>
<feature type="non-terminal residue" evidence="1">
    <location>
        <position position="1"/>
    </location>
</feature>
<dbReference type="OrthoDB" id="2797145at2759"/>